<name>A0A166VHI6_9AGAM</name>
<dbReference type="Proteomes" id="UP000076532">
    <property type="component" value="Unassembled WGS sequence"/>
</dbReference>
<gene>
    <name evidence="1" type="ORF">FIBSPDRAFT_482118</name>
</gene>
<proteinExistence type="predicted"/>
<keyword evidence="2" id="KW-1185">Reference proteome</keyword>
<evidence type="ECO:0000313" key="1">
    <source>
        <dbReference type="EMBL" id="KZP32736.1"/>
    </source>
</evidence>
<protein>
    <submittedName>
        <fullName evidence="1">Uncharacterized protein</fullName>
    </submittedName>
</protein>
<dbReference type="OrthoDB" id="2437458at2759"/>
<organism evidence="1 2">
    <name type="scientific">Athelia psychrophila</name>
    <dbReference type="NCBI Taxonomy" id="1759441"/>
    <lineage>
        <taxon>Eukaryota</taxon>
        <taxon>Fungi</taxon>
        <taxon>Dikarya</taxon>
        <taxon>Basidiomycota</taxon>
        <taxon>Agaricomycotina</taxon>
        <taxon>Agaricomycetes</taxon>
        <taxon>Agaricomycetidae</taxon>
        <taxon>Atheliales</taxon>
        <taxon>Atheliaceae</taxon>
        <taxon>Athelia</taxon>
    </lineage>
</organism>
<dbReference type="EMBL" id="KV417485">
    <property type="protein sequence ID" value="KZP32736.1"/>
    <property type="molecule type" value="Genomic_DNA"/>
</dbReference>
<reference evidence="1 2" key="1">
    <citation type="journal article" date="2016" name="Mol. Biol. Evol.">
        <title>Comparative Genomics of Early-Diverging Mushroom-Forming Fungi Provides Insights into the Origins of Lignocellulose Decay Capabilities.</title>
        <authorList>
            <person name="Nagy L.G."/>
            <person name="Riley R."/>
            <person name="Tritt A."/>
            <person name="Adam C."/>
            <person name="Daum C."/>
            <person name="Floudas D."/>
            <person name="Sun H."/>
            <person name="Yadav J.S."/>
            <person name="Pangilinan J."/>
            <person name="Larsson K.H."/>
            <person name="Matsuura K."/>
            <person name="Barry K."/>
            <person name="Labutti K."/>
            <person name="Kuo R."/>
            <person name="Ohm R.A."/>
            <person name="Bhattacharya S.S."/>
            <person name="Shirouzu T."/>
            <person name="Yoshinaga Y."/>
            <person name="Martin F.M."/>
            <person name="Grigoriev I.V."/>
            <person name="Hibbett D.S."/>
        </authorList>
    </citation>
    <scope>NUCLEOTIDE SEQUENCE [LARGE SCALE GENOMIC DNA]</scope>
    <source>
        <strain evidence="1 2">CBS 109695</strain>
    </source>
</reference>
<dbReference type="AlphaFoldDB" id="A0A166VHI6"/>
<accession>A0A166VHI6</accession>
<dbReference type="AntiFam" id="ANF00034">
    <property type="entry name" value="Antisense to 5.8S rRNA"/>
</dbReference>
<evidence type="ECO:0000313" key="2">
    <source>
        <dbReference type="Proteomes" id="UP000076532"/>
    </source>
</evidence>
<sequence>MLPGIPGSARCVQRFDDSLKICNSHYLSHFAAFFIDARAKRSVVESCINLFLPTRF</sequence>